<accession>A0A1G6WPZ9</accession>
<proteinExistence type="predicted"/>
<dbReference type="OrthoDB" id="840371at2"/>
<dbReference type="AlphaFoldDB" id="A0A1G6WPZ9"/>
<sequence length="142" mass="16530">MTTRIEFLRNKYYAAETSLAEEQELRALLRESEGYEEDKMLFGLLEAGLSAEPDQLTYPKSRKSITLNFQWLGWAAALVVMVGSLWMYRGYVVQQREEAAFREVMQALSIVQGNLERGRDQLDPLKELRYLNTPQELFDLDQ</sequence>
<evidence type="ECO:0000313" key="2">
    <source>
        <dbReference type="EMBL" id="SDD67849.1"/>
    </source>
</evidence>
<reference evidence="3" key="1">
    <citation type="submission" date="2016-10" db="EMBL/GenBank/DDBJ databases">
        <authorList>
            <person name="Varghese N."/>
            <person name="Submissions S."/>
        </authorList>
    </citation>
    <scope>NUCLEOTIDE SEQUENCE [LARGE SCALE GENOMIC DNA]</scope>
    <source>
        <strain evidence="3">DSM 23095</strain>
    </source>
</reference>
<keyword evidence="3" id="KW-1185">Reference proteome</keyword>
<protein>
    <submittedName>
        <fullName evidence="2">Uncharacterized protein</fullName>
    </submittedName>
</protein>
<dbReference type="STRING" id="686796.SAMN04488104_104631"/>
<gene>
    <name evidence="2" type="ORF">SAMN04488104_104631</name>
</gene>
<dbReference type="EMBL" id="FNAC01000046">
    <property type="protein sequence ID" value="SDD67849.1"/>
    <property type="molecule type" value="Genomic_DNA"/>
</dbReference>
<dbReference type="RefSeq" id="WP_087941015.1">
    <property type="nucleotide sequence ID" value="NZ_FNAC01000046.1"/>
</dbReference>
<dbReference type="Proteomes" id="UP000199060">
    <property type="component" value="Unassembled WGS sequence"/>
</dbReference>
<feature type="transmembrane region" description="Helical" evidence="1">
    <location>
        <begin position="69"/>
        <end position="88"/>
    </location>
</feature>
<organism evidence="2 3">
    <name type="scientific">Algoriphagus faecimaris</name>
    <dbReference type="NCBI Taxonomy" id="686796"/>
    <lineage>
        <taxon>Bacteria</taxon>
        <taxon>Pseudomonadati</taxon>
        <taxon>Bacteroidota</taxon>
        <taxon>Cytophagia</taxon>
        <taxon>Cytophagales</taxon>
        <taxon>Cyclobacteriaceae</taxon>
        <taxon>Algoriphagus</taxon>
    </lineage>
</organism>
<evidence type="ECO:0000313" key="3">
    <source>
        <dbReference type="Proteomes" id="UP000199060"/>
    </source>
</evidence>
<keyword evidence="1" id="KW-1133">Transmembrane helix</keyword>
<keyword evidence="1" id="KW-0812">Transmembrane</keyword>
<keyword evidence="1" id="KW-0472">Membrane</keyword>
<name>A0A1G6WPZ9_9BACT</name>
<evidence type="ECO:0000256" key="1">
    <source>
        <dbReference type="SAM" id="Phobius"/>
    </source>
</evidence>